<feature type="compositionally biased region" description="Basic and acidic residues" evidence="1">
    <location>
        <begin position="246"/>
        <end position="275"/>
    </location>
</feature>
<feature type="domain" description="M23ase beta-sheet core" evidence="3">
    <location>
        <begin position="118"/>
        <end position="216"/>
    </location>
</feature>
<dbReference type="PANTHER" id="PTHR21666">
    <property type="entry name" value="PEPTIDASE-RELATED"/>
    <property type="match status" value="1"/>
</dbReference>
<dbReference type="CDD" id="cd12797">
    <property type="entry name" value="M23_peptidase"/>
    <property type="match status" value="1"/>
</dbReference>
<dbReference type="AlphaFoldDB" id="A0A942UMH9"/>
<dbReference type="SUPFAM" id="SSF51261">
    <property type="entry name" value="Duplicated hybrid motif"/>
    <property type="match status" value="1"/>
</dbReference>
<dbReference type="Pfam" id="PF01551">
    <property type="entry name" value="Peptidase_M23"/>
    <property type="match status" value="1"/>
</dbReference>
<keyword evidence="2" id="KW-1133">Transmembrane helix</keyword>
<dbReference type="InterPro" id="IPR011055">
    <property type="entry name" value="Dup_hybrid_motif"/>
</dbReference>
<keyword evidence="5" id="KW-1185">Reference proteome</keyword>
<dbReference type="PANTHER" id="PTHR21666:SF291">
    <property type="entry name" value="STAGE II SPORULATION PROTEIN Q"/>
    <property type="match status" value="1"/>
</dbReference>
<keyword evidence="2" id="KW-0812">Transmembrane</keyword>
<dbReference type="InterPro" id="IPR050570">
    <property type="entry name" value="Cell_wall_metabolism_enzyme"/>
</dbReference>
<evidence type="ECO:0000256" key="2">
    <source>
        <dbReference type="SAM" id="Phobius"/>
    </source>
</evidence>
<dbReference type="GO" id="GO:0004222">
    <property type="term" value="F:metalloendopeptidase activity"/>
    <property type="evidence" value="ECO:0007669"/>
    <property type="project" value="TreeGrafter"/>
</dbReference>
<gene>
    <name evidence="4" type="ORF">KHA91_11735</name>
</gene>
<evidence type="ECO:0000256" key="1">
    <source>
        <dbReference type="SAM" id="MobiDB-lite"/>
    </source>
</evidence>
<evidence type="ECO:0000313" key="4">
    <source>
        <dbReference type="EMBL" id="MBS4223415.1"/>
    </source>
</evidence>
<name>A0A942UMH9_9BACI</name>
<reference evidence="4 5" key="1">
    <citation type="submission" date="2021-05" db="EMBL/GenBank/DDBJ databases">
        <title>Novel Bacillus species.</title>
        <authorList>
            <person name="Liu G."/>
        </authorList>
    </citation>
    <scope>NUCLEOTIDE SEQUENCE [LARGE SCALE GENOMIC DNA]</scope>
    <source>
        <strain evidence="4 5">FJAT-49682</strain>
    </source>
</reference>
<dbReference type="EMBL" id="JAGYPN010000002">
    <property type="protein sequence ID" value="MBS4223415.1"/>
    <property type="molecule type" value="Genomic_DNA"/>
</dbReference>
<accession>A0A942UMH9</accession>
<evidence type="ECO:0000259" key="3">
    <source>
        <dbReference type="Pfam" id="PF01551"/>
    </source>
</evidence>
<dbReference type="Gene3D" id="2.70.70.10">
    <property type="entry name" value="Glucose Permease (Domain IIA)"/>
    <property type="match status" value="1"/>
</dbReference>
<feature type="region of interest" description="Disordered" evidence="1">
    <location>
        <begin position="230"/>
        <end position="284"/>
    </location>
</feature>
<organism evidence="4 5">
    <name type="scientific">Lederbergia citrea</name>
    <dbReference type="NCBI Taxonomy" id="2833581"/>
    <lineage>
        <taxon>Bacteria</taxon>
        <taxon>Bacillati</taxon>
        <taxon>Bacillota</taxon>
        <taxon>Bacilli</taxon>
        <taxon>Bacillales</taxon>
        <taxon>Bacillaceae</taxon>
        <taxon>Lederbergia</taxon>
    </lineage>
</organism>
<feature type="transmembrane region" description="Helical" evidence="2">
    <location>
        <begin position="20"/>
        <end position="40"/>
    </location>
</feature>
<dbReference type="Proteomes" id="UP000676456">
    <property type="component" value="Unassembled WGS sequence"/>
</dbReference>
<proteinExistence type="predicted"/>
<sequence>MREEEKNQSSQWKNFFKKRWVFPAVYLVSAALLISMIVWYQTSSKDIAKSPNVSENGKNITGKTNDEPVVEVNQSFENIAWPVTKEDEVNIVTQFFDANAPLDKQEEALIVDGSKYRQNTGIDIAAKNGEEFDVLAAVSGKVVTARQDPLLGNVIEIEHDKGIVTVYQSVKDMKVKVGDLVEKGEILAKSSTSQLNLAAANHVHFEIRKDNVALNPLTYFGQPLTALSEAEKEMAPASEQLDAGDETDKATNVEESEDANKKQSTEEVEDTHSPETDTETDLEQ</sequence>
<evidence type="ECO:0000313" key="5">
    <source>
        <dbReference type="Proteomes" id="UP000676456"/>
    </source>
</evidence>
<protein>
    <submittedName>
        <fullName evidence="4">M23 family metallopeptidase</fullName>
    </submittedName>
</protein>
<dbReference type="InterPro" id="IPR016047">
    <property type="entry name" value="M23ase_b-sheet_dom"/>
</dbReference>
<comment type="caution">
    <text evidence="4">The sequence shown here is derived from an EMBL/GenBank/DDBJ whole genome shotgun (WGS) entry which is preliminary data.</text>
</comment>
<keyword evidence="2" id="KW-0472">Membrane</keyword>